<evidence type="ECO:0000313" key="2">
    <source>
        <dbReference type="Proteomes" id="UP000689195"/>
    </source>
</evidence>
<organism evidence="1 2">
    <name type="scientific">Paramecium pentaurelia</name>
    <dbReference type="NCBI Taxonomy" id="43138"/>
    <lineage>
        <taxon>Eukaryota</taxon>
        <taxon>Sar</taxon>
        <taxon>Alveolata</taxon>
        <taxon>Ciliophora</taxon>
        <taxon>Intramacronucleata</taxon>
        <taxon>Oligohymenophorea</taxon>
        <taxon>Peniculida</taxon>
        <taxon>Parameciidae</taxon>
        <taxon>Paramecium</taxon>
    </lineage>
</organism>
<reference evidence="1" key="1">
    <citation type="submission" date="2021-01" db="EMBL/GenBank/DDBJ databases">
        <authorList>
            <consortium name="Genoscope - CEA"/>
            <person name="William W."/>
        </authorList>
    </citation>
    <scope>NUCLEOTIDE SEQUENCE</scope>
</reference>
<accession>A0A8S1T530</accession>
<gene>
    <name evidence="1" type="ORF">PPENT_87.1.T0180278</name>
</gene>
<dbReference type="Proteomes" id="UP000689195">
    <property type="component" value="Unassembled WGS sequence"/>
</dbReference>
<evidence type="ECO:0000313" key="1">
    <source>
        <dbReference type="EMBL" id="CAD8148861.1"/>
    </source>
</evidence>
<protein>
    <submittedName>
        <fullName evidence="1">Uncharacterized protein</fullName>
    </submittedName>
</protein>
<sequence length="113" mass="14056">MITVLLYFPYELIPIYHNQKQIQKVKNNQFGKMKLKNYYYCQIEVYIKFHKNWKGLKISKKDRALLHSQLFSIINYIQHHIKQQYNHIQIFLQSFKPYHWQQDIFTFDFMYGS</sequence>
<dbReference type="AlphaFoldDB" id="A0A8S1T530"/>
<proteinExistence type="predicted"/>
<comment type="caution">
    <text evidence="1">The sequence shown here is derived from an EMBL/GenBank/DDBJ whole genome shotgun (WGS) entry which is preliminary data.</text>
</comment>
<dbReference type="EMBL" id="CAJJDO010000018">
    <property type="protein sequence ID" value="CAD8148861.1"/>
    <property type="molecule type" value="Genomic_DNA"/>
</dbReference>
<keyword evidence="2" id="KW-1185">Reference proteome</keyword>
<name>A0A8S1T530_9CILI</name>